<dbReference type="Proteomes" id="UP000740754">
    <property type="component" value="Unassembled WGS sequence"/>
</dbReference>
<dbReference type="EMBL" id="JAAXKX010000003">
    <property type="protein sequence ID" value="NKN32381.1"/>
    <property type="molecule type" value="Genomic_DNA"/>
</dbReference>
<comment type="caution">
    <text evidence="9">The sequence shown here is derived from an EMBL/GenBank/DDBJ whole genome shotgun (WGS) entry which is preliminary data.</text>
</comment>
<feature type="transmembrane region" description="Helical" evidence="7">
    <location>
        <begin position="382"/>
        <end position="406"/>
    </location>
</feature>
<feature type="transmembrane region" description="Helical" evidence="7">
    <location>
        <begin position="174"/>
        <end position="193"/>
    </location>
</feature>
<comment type="subcellular location">
    <subcellularLocation>
        <location evidence="1">Cell membrane</location>
        <topology evidence="1">Multi-pass membrane protein</topology>
    </subcellularLocation>
</comment>
<comment type="similarity">
    <text evidence="2">Belongs to the GSP F family.</text>
</comment>
<feature type="transmembrane region" description="Helical" evidence="7">
    <location>
        <begin position="233"/>
        <end position="253"/>
    </location>
</feature>
<dbReference type="Pfam" id="PF00482">
    <property type="entry name" value="T2SSF"/>
    <property type="match status" value="2"/>
</dbReference>
<protein>
    <submittedName>
        <fullName evidence="9">Type II secretion system F family protein</fullName>
    </submittedName>
</protein>
<dbReference type="Gene3D" id="1.20.81.30">
    <property type="entry name" value="Type II secretion system (T2SS), domain F"/>
    <property type="match status" value="2"/>
</dbReference>
<gene>
    <name evidence="9" type="ORF">HF203_04005</name>
</gene>
<dbReference type="PANTHER" id="PTHR30012">
    <property type="entry name" value="GENERAL SECRETION PATHWAY PROTEIN"/>
    <property type="match status" value="1"/>
</dbReference>
<dbReference type="InterPro" id="IPR018076">
    <property type="entry name" value="T2SS_GspF_dom"/>
</dbReference>
<dbReference type="PANTHER" id="PTHR30012:SF0">
    <property type="entry name" value="TYPE II SECRETION SYSTEM PROTEIN F-RELATED"/>
    <property type="match status" value="1"/>
</dbReference>
<evidence type="ECO:0000313" key="9">
    <source>
        <dbReference type="EMBL" id="NKN32381.1"/>
    </source>
</evidence>
<feature type="domain" description="Type II secretion system protein GspF" evidence="8">
    <location>
        <begin position="75"/>
        <end position="193"/>
    </location>
</feature>
<keyword evidence="6 7" id="KW-0472">Membrane</keyword>
<keyword evidence="4 7" id="KW-0812">Transmembrane</keyword>
<feature type="domain" description="Type II secretion system protein GspF" evidence="8">
    <location>
        <begin position="280"/>
        <end position="401"/>
    </location>
</feature>
<evidence type="ECO:0000256" key="6">
    <source>
        <dbReference type="ARBA" id="ARBA00023136"/>
    </source>
</evidence>
<evidence type="ECO:0000256" key="2">
    <source>
        <dbReference type="ARBA" id="ARBA00005745"/>
    </source>
</evidence>
<evidence type="ECO:0000259" key="8">
    <source>
        <dbReference type="Pfam" id="PF00482"/>
    </source>
</evidence>
<evidence type="ECO:0000256" key="4">
    <source>
        <dbReference type="ARBA" id="ARBA00022692"/>
    </source>
</evidence>
<evidence type="ECO:0000256" key="1">
    <source>
        <dbReference type="ARBA" id="ARBA00004651"/>
    </source>
</evidence>
<dbReference type="RefSeq" id="WP_168666798.1">
    <property type="nucleotide sequence ID" value="NZ_JAAXKX010000003.1"/>
</dbReference>
<dbReference type="InterPro" id="IPR003004">
    <property type="entry name" value="GspF/PilC"/>
</dbReference>
<evidence type="ECO:0000256" key="3">
    <source>
        <dbReference type="ARBA" id="ARBA00022475"/>
    </source>
</evidence>
<keyword evidence="3" id="KW-1003">Cell membrane</keyword>
<organism evidence="9 10">
    <name type="scientific">Marichromatium bheemlicum</name>
    <dbReference type="NCBI Taxonomy" id="365339"/>
    <lineage>
        <taxon>Bacteria</taxon>
        <taxon>Pseudomonadati</taxon>
        <taxon>Pseudomonadota</taxon>
        <taxon>Gammaproteobacteria</taxon>
        <taxon>Chromatiales</taxon>
        <taxon>Chromatiaceae</taxon>
        <taxon>Marichromatium</taxon>
    </lineage>
</organism>
<evidence type="ECO:0000313" key="10">
    <source>
        <dbReference type="Proteomes" id="UP000740754"/>
    </source>
</evidence>
<proteinExistence type="inferred from homology"/>
<name>A0ABX1I6L4_9GAMM</name>
<accession>A0ABX1I6L4</accession>
<dbReference type="PRINTS" id="PR00812">
    <property type="entry name" value="BCTERIALGSPF"/>
</dbReference>
<keyword evidence="5 7" id="KW-1133">Transmembrane helix</keyword>
<reference evidence="9 10" key="1">
    <citation type="submission" date="2020-04" db="EMBL/GenBank/DDBJ databases">
        <title>Draft Whole-Genome sequence of Marichromatium bheemlicum DSM 18632, type strain.</title>
        <authorList>
            <person name="Kyndt J.A."/>
            <person name="Meyer T.E."/>
        </authorList>
    </citation>
    <scope>NUCLEOTIDE SEQUENCE [LARGE SCALE GENOMIC DNA]</scope>
    <source>
        <strain evidence="9 10">DSM 18632</strain>
    </source>
</reference>
<evidence type="ECO:0000256" key="5">
    <source>
        <dbReference type="ARBA" id="ARBA00022989"/>
    </source>
</evidence>
<sequence>MHYFLYRYADDLGRPGWRLEKFQFSDALTARAVIEQRHDDTVLRLWRLPGLASGLIDLLISMSRRPVPTEVLAEFLHNLGVMLRCGLPIDQALVELREENRRSAMARVISELHTGVSGGSALSAVMARHREIIPGTVLSLIAIGEQSGNLDRVLLDGAAHLNRVRGIRQDVQKALIYPVFVTLVVVLAALFWIDYVLPNIQQMFLQMNAHLPPLTIKAMAVAGWIGDLVHDRFWALLGGLTLLLLLVTRTAWLRQRMFALLWRLPISGRLIRDSALAFMTEYLSLLIRAGVNLSEALAVLEEAMHNPHYRGHLQRVREGIRNGSRLSDELQATGVFPRLMIRLVSVGEQSGNLDEQLDYLAVEYRRRLHHTVDSLAEILKPLMISIAGVFFIFVVAVFLLPVYQLISQTTTSMY</sequence>
<dbReference type="InterPro" id="IPR042094">
    <property type="entry name" value="T2SS_GspF_sf"/>
</dbReference>
<evidence type="ECO:0000256" key="7">
    <source>
        <dbReference type="SAM" id="Phobius"/>
    </source>
</evidence>
<keyword evidence="10" id="KW-1185">Reference proteome</keyword>